<dbReference type="Pfam" id="PF01063">
    <property type="entry name" value="Aminotran_4"/>
    <property type="match status" value="1"/>
</dbReference>
<dbReference type="Pfam" id="PF00425">
    <property type="entry name" value="Chorismate_bind"/>
    <property type="match status" value="1"/>
</dbReference>
<dbReference type="InterPro" id="IPR005801">
    <property type="entry name" value="ADC_synthase"/>
</dbReference>
<dbReference type="InterPro" id="IPR001544">
    <property type="entry name" value="Aminotrans_IV"/>
</dbReference>
<protein>
    <submittedName>
        <fullName evidence="2">Para-aminobenzoate synthetase / 4-amino-4-deoxychorismate lyase</fullName>
    </submittedName>
</protein>
<dbReference type="SUPFAM" id="SSF56752">
    <property type="entry name" value="D-aminoacid aminotransferase-like PLP-dependent enzymes"/>
    <property type="match status" value="1"/>
</dbReference>
<dbReference type="GO" id="GO:0046820">
    <property type="term" value="F:4-amino-4-deoxychorismate synthase activity"/>
    <property type="evidence" value="ECO:0007669"/>
    <property type="project" value="TreeGrafter"/>
</dbReference>
<evidence type="ECO:0000259" key="1">
    <source>
        <dbReference type="Pfam" id="PF00425"/>
    </source>
</evidence>
<reference evidence="2 3" key="1">
    <citation type="submission" date="2017-09" db="EMBL/GenBank/DDBJ databases">
        <authorList>
            <person name="Ehlers B."/>
            <person name="Leendertz F.H."/>
        </authorList>
    </citation>
    <scope>NUCLEOTIDE SEQUENCE [LARGE SCALE GENOMIC DNA]</scope>
    <source>
        <strain evidence="2 3">DSM 16848</strain>
    </source>
</reference>
<dbReference type="Proteomes" id="UP000219669">
    <property type="component" value="Unassembled WGS sequence"/>
</dbReference>
<dbReference type="PANTHER" id="PTHR11236">
    <property type="entry name" value="AMINOBENZOATE/ANTHRANILATE SYNTHASE"/>
    <property type="match status" value="1"/>
</dbReference>
<keyword evidence="2" id="KW-0456">Lyase</keyword>
<dbReference type="InterPro" id="IPR036038">
    <property type="entry name" value="Aminotransferase-like"/>
</dbReference>
<evidence type="ECO:0000313" key="2">
    <source>
        <dbReference type="EMBL" id="SOD70114.1"/>
    </source>
</evidence>
<gene>
    <name evidence="2" type="ORF">SAMN02746062_01986</name>
</gene>
<dbReference type="InterPro" id="IPR019999">
    <property type="entry name" value="Anth_synth_I-like"/>
</dbReference>
<dbReference type="InterPro" id="IPR015890">
    <property type="entry name" value="Chorismate_C"/>
</dbReference>
<sequence>MTINQQSGSLNIMNPFVLFDDACADHAILLHDFCEQETLSPQQLNQLDERLQAGWQRGWHSAIFADYEWGLPLQKLGDLGSGSLKIVWFAQKTPIAQPQTWLAEQAGDEPCAISTPQMNVSAEQYRQSIEKIHEHIKQGDCYQINYTVRLHLRAYGSPVQLYRHLRQKVPFGVLARLPENDWTLCFSPELFLKIQSDGVVQTEPMKGTAPILHDGLDDERAQNLHNDPKNRAENTMIVDLLRNDLGKLAQIGGVSVPEPFKISAFGSVWQMTSTVRAQLKPHTSVAQLIQAAFPCGSITGAPKRKSMEIIAQLESEPRGLYTGSIGFLSPENSDLGYSGCLNVVIRTLQLRPQNGAWQGIYGVGSGIVIDSQADDEYTECAWKAKFISQLRPNFDLFETMRVENGNIALLDKHLLRMEKSAYALNMPFSREQAQAHIQRVLADCDGGKIYRCKLILPHSGSLKSELAELNTLIGKQKIIISNTILPNENPLRCHKISHRSEYDRAWQAAEQSGAFDALLFNERGDLLEGGRSSVMIYKDNQWFTPSLDLHILPSVAREQFMQNHCVTETQISHAMLSSADKICVGNALRDWLEVDLI</sequence>
<dbReference type="InterPro" id="IPR043131">
    <property type="entry name" value="BCAT-like_N"/>
</dbReference>
<dbReference type="GO" id="GO:0016829">
    <property type="term" value="F:lyase activity"/>
    <property type="evidence" value="ECO:0007669"/>
    <property type="project" value="UniProtKB-KW"/>
</dbReference>
<proteinExistence type="predicted"/>
<keyword evidence="3" id="KW-1185">Reference proteome</keyword>
<dbReference type="Gene3D" id="3.20.10.10">
    <property type="entry name" value="D-amino Acid Aminotransferase, subunit A, domain 2"/>
    <property type="match status" value="1"/>
</dbReference>
<dbReference type="PANTHER" id="PTHR11236:SF50">
    <property type="entry name" value="AMINODEOXYCHORISMATE SYNTHASE COMPONENT 1"/>
    <property type="match status" value="1"/>
</dbReference>
<dbReference type="GO" id="GO:0000162">
    <property type="term" value="P:L-tryptophan biosynthetic process"/>
    <property type="evidence" value="ECO:0007669"/>
    <property type="project" value="TreeGrafter"/>
</dbReference>
<organism evidence="2 3">
    <name type="scientific">Alysiella filiformis DSM 16848</name>
    <dbReference type="NCBI Taxonomy" id="1120981"/>
    <lineage>
        <taxon>Bacteria</taxon>
        <taxon>Pseudomonadati</taxon>
        <taxon>Pseudomonadota</taxon>
        <taxon>Betaproteobacteria</taxon>
        <taxon>Neisseriales</taxon>
        <taxon>Neisseriaceae</taxon>
        <taxon>Alysiella</taxon>
    </lineage>
</organism>
<dbReference type="Gene3D" id="3.30.470.10">
    <property type="match status" value="1"/>
</dbReference>
<name>A0A286EH33_9NEIS</name>
<dbReference type="InterPro" id="IPR043132">
    <property type="entry name" value="BCAT-like_C"/>
</dbReference>
<dbReference type="PRINTS" id="PR00095">
    <property type="entry name" value="ANTSNTHASEI"/>
</dbReference>
<accession>A0A286EH33</accession>
<dbReference type="AlphaFoldDB" id="A0A286EH33"/>
<feature type="domain" description="Chorismate-utilising enzyme C-terminal" evidence="1">
    <location>
        <begin position="122"/>
        <end position="383"/>
    </location>
</feature>
<dbReference type="Gene3D" id="3.60.120.10">
    <property type="entry name" value="Anthranilate synthase"/>
    <property type="match status" value="1"/>
</dbReference>
<dbReference type="SUPFAM" id="SSF56322">
    <property type="entry name" value="ADC synthase"/>
    <property type="match status" value="1"/>
</dbReference>
<evidence type="ECO:0000313" key="3">
    <source>
        <dbReference type="Proteomes" id="UP000219669"/>
    </source>
</evidence>
<dbReference type="EMBL" id="OCNF01000022">
    <property type="protein sequence ID" value="SOD70114.1"/>
    <property type="molecule type" value="Genomic_DNA"/>
</dbReference>